<dbReference type="InterPro" id="IPR036388">
    <property type="entry name" value="WH-like_DNA-bd_sf"/>
</dbReference>
<evidence type="ECO:0000256" key="5">
    <source>
        <dbReference type="ARBA" id="ARBA00023163"/>
    </source>
</evidence>
<dbReference type="EMBL" id="CP001623">
    <property type="protein sequence ID" value="ACS59034.1"/>
    <property type="molecule type" value="Genomic_DNA"/>
</dbReference>
<evidence type="ECO:0000259" key="8">
    <source>
        <dbReference type="PROSITE" id="PS50110"/>
    </source>
</evidence>
<feature type="domain" description="Response regulatory" evidence="8">
    <location>
        <begin position="2"/>
        <end position="116"/>
    </location>
</feature>
<dbReference type="KEGG" id="rlg:Rleg_4805"/>
<dbReference type="PANTHER" id="PTHR48111:SF37">
    <property type="entry name" value="RESPONSE REGULATOR PROTEIN CARR"/>
    <property type="match status" value="1"/>
</dbReference>
<evidence type="ECO:0000259" key="9">
    <source>
        <dbReference type="PROSITE" id="PS51755"/>
    </source>
</evidence>
<dbReference type="Pfam" id="PF00072">
    <property type="entry name" value="Response_reg"/>
    <property type="match status" value="1"/>
</dbReference>
<dbReference type="Proteomes" id="UP000002256">
    <property type="component" value="Plasmid pR132501"/>
</dbReference>
<dbReference type="GO" id="GO:0032993">
    <property type="term" value="C:protein-DNA complex"/>
    <property type="evidence" value="ECO:0007669"/>
    <property type="project" value="TreeGrafter"/>
</dbReference>
<dbReference type="AlphaFoldDB" id="C6B4M6"/>
<dbReference type="OrthoDB" id="9802426at2"/>
<keyword evidence="1 6" id="KW-0597">Phosphoprotein</keyword>
<gene>
    <name evidence="10" type="ordered locus">Rleg_4805</name>
</gene>
<keyword evidence="4 7" id="KW-0238">DNA-binding</keyword>
<name>C6B4M6_RHILS</name>
<dbReference type="InterPro" id="IPR039420">
    <property type="entry name" value="WalR-like"/>
</dbReference>
<proteinExistence type="predicted"/>
<dbReference type="SUPFAM" id="SSF52172">
    <property type="entry name" value="CheY-like"/>
    <property type="match status" value="1"/>
</dbReference>
<dbReference type="GO" id="GO:0000976">
    <property type="term" value="F:transcription cis-regulatory region binding"/>
    <property type="evidence" value="ECO:0007669"/>
    <property type="project" value="TreeGrafter"/>
</dbReference>
<evidence type="ECO:0000256" key="4">
    <source>
        <dbReference type="ARBA" id="ARBA00023125"/>
    </source>
</evidence>
<evidence type="ECO:0000313" key="10">
    <source>
        <dbReference type="EMBL" id="ACS59034.1"/>
    </source>
</evidence>
<keyword evidence="2" id="KW-0902">Two-component regulatory system</keyword>
<evidence type="ECO:0000256" key="1">
    <source>
        <dbReference type="ARBA" id="ARBA00022553"/>
    </source>
</evidence>
<dbReference type="CDD" id="cd00383">
    <property type="entry name" value="trans_reg_C"/>
    <property type="match status" value="1"/>
</dbReference>
<evidence type="ECO:0000256" key="2">
    <source>
        <dbReference type="ARBA" id="ARBA00023012"/>
    </source>
</evidence>
<dbReference type="SMART" id="SM00448">
    <property type="entry name" value="REC"/>
    <property type="match status" value="1"/>
</dbReference>
<evidence type="ECO:0000313" key="11">
    <source>
        <dbReference type="Proteomes" id="UP000002256"/>
    </source>
</evidence>
<dbReference type="InterPro" id="IPR001789">
    <property type="entry name" value="Sig_transdc_resp-reg_receiver"/>
</dbReference>
<accession>C6B4M6</accession>
<keyword evidence="10" id="KW-0614">Plasmid</keyword>
<protein>
    <submittedName>
        <fullName evidence="10">Two component transcriptional regulator, winged helix family</fullName>
    </submittedName>
</protein>
<dbReference type="GO" id="GO:0000156">
    <property type="term" value="F:phosphorelay response regulator activity"/>
    <property type="evidence" value="ECO:0007669"/>
    <property type="project" value="TreeGrafter"/>
</dbReference>
<dbReference type="PROSITE" id="PS51755">
    <property type="entry name" value="OMPR_PHOB"/>
    <property type="match status" value="1"/>
</dbReference>
<evidence type="ECO:0000256" key="3">
    <source>
        <dbReference type="ARBA" id="ARBA00023015"/>
    </source>
</evidence>
<sequence length="221" mass="24667">MRILLAEDDSGIAGHVASSLEREGYRVDVLSTGPEVWEQGETEDYAAIVLDLGLPGLDGLSILKRWRSTGVETPVLVLTARGSWMERVDGFDAGADDYLPKPFRTEELSARLRALLRRSRKNKAGTKSANRFTLDEQSRRITFDGRELDLTPLEYRMMSLFIDNPDVVLSPIELASQVQGRDDDAAKNAVEAMIARLRKKTDSEAIETRRGFGYVLPGKRP</sequence>
<keyword evidence="5" id="KW-0804">Transcription</keyword>
<dbReference type="SMART" id="SM00862">
    <property type="entry name" value="Trans_reg_C"/>
    <property type="match status" value="1"/>
</dbReference>
<dbReference type="InterPro" id="IPR011006">
    <property type="entry name" value="CheY-like_superfamily"/>
</dbReference>
<geneLocation type="plasmid" evidence="10 11">
    <name>pR132501</name>
</geneLocation>
<feature type="DNA-binding region" description="OmpR/PhoB-type" evidence="7">
    <location>
        <begin position="124"/>
        <end position="218"/>
    </location>
</feature>
<organism evidence="10 11">
    <name type="scientific">Rhizobium leguminosarum bv. trifolii (strain WSM1325)</name>
    <dbReference type="NCBI Taxonomy" id="395491"/>
    <lineage>
        <taxon>Bacteria</taxon>
        <taxon>Pseudomonadati</taxon>
        <taxon>Pseudomonadota</taxon>
        <taxon>Alphaproteobacteria</taxon>
        <taxon>Hyphomicrobiales</taxon>
        <taxon>Rhizobiaceae</taxon>
        <taxon>Rhizobium/Agrobacterium group</taxon>
        <taxon>Rhizobium</taxon>
    </lineage>
</organism>
<dbReference type="PANTHER" id="PTHR48111">
    <property type="entry name" value="REGULATOR OF RPOS"/>
    <property type="match status" value="1"/>
</dbReference>
<evidence type="ECO:0000256" key="7">
    <source>
        <dbReference type="PROSITE-ProRule" id="PRU01091"/>
    </source>
</evidence>
<dbReference type="PROSITE" id="PS50110">
    <property type="entry name" value="RESPONSE_REGULATORY"/>
    <property type="match status" value="1"/>
</dbReference>
<feature type="modified residue" description="4-aspartylphosphate" evidence="6">
    <location>
        <position position="51"/>
    </location>
</feature>
<dbReference type="Pfam" id="PF00486">
    <property type="entry name" value="Trans_reg_C"/>
    <property type="match status" value="1"/>
</dbReference>
<dbReference type="InterPro" id="IPR001867">
    <property type="entry name" value="OmpR/PhoB-type_DNA-bd"/>
</dbReference>
<dbReference type="GO" id="GO:0006355">
    <property type="term" value="P:regulation of DNA-templated transcription"/>
    <property type="evidence" value="ECO:0007669"/>
    <property type="project" value="InterPro"/>
</dbReference>
<feature type="domain" description="OmpR/PhoB-type" evidence="9">
    <location>
        <begin position="124"/>
        <end position="218"/>
    </location>
</feature>
<dbReference type="HOGENOM" id="CLU_000445_30_1_5"/>
<reference evidence="10 11" key="1">
    <citation type="journal article" date="2010" name="Stand. Genomic Sci.">
        <title>Complete genome sequence of Rhizobium leguminosarum bv. trifolii strain WSM1325, an effective microsymbiont of annual Mediterranean clovers.</title>
        <authorList>
            <person name="Reeve W."/>
            <person name="O'Hara G."/>
            <person name="Chain P."/>
            <person name="Ardley J."/>
            <person name="Brau L."/>
            <person name="Nandesena K."/>
            <person name="Tiwari R."/>
            <person name="Copeland A."/>
            <person name="Nolan M."/>
            <person name="Han C."/>
            <person name="Brettin T."/>
            <person name="Land M."/>
            <person name="Ovchinikova G."/>
            <person name="Ivanova N."/>
            <person name="Mavromatis K."/>
            <person name="Markowitz V."/>
            <person name="Kyrpides N."/>
            <person name="Melino V."/>
            <person name="Denton M."/>
            <person name="Yates R."/>
            <person name="Howieson J."/>
        </authorList>
    </citation>
    <scope>NUCLEOTIDE SEQUENCE [LARGE SCALE GENOMIC DNA]</scope>
    <source>
        <strain evidence="10 11">WSM1325</strain>
        <plasmid evidence="11">Plasmid pR132501</plasmid>
    </source>
</reference>
<dbReference type="FunFam" id="3.40.50.2300:FF:000002">
    <property type="entry name" value="DNA-binding response regulator PhoP"/>
    <property type="match status" value="1"/>
</dbReference>
<dbReference type="Gene3D" id="6.10.250.690">
    <property type="match status" value="1"/>
</dbReference>
<dbReference type="GO" id="GO:0005829">
    <property type="term" value="C:cytosol"/>
    <property type="evidence" value="ECO:0007669"/>
    <property type="project" value="TreeGrafter"/>
</dbReference>
<evidence type="ECO:0000256" key="6">
    <source>
        <dbReference type="PROSITE-ProRule" id="PRU00169"/>
    </source>
</evidence>
<dbReference type="Gene3D" id="3.40.50.2300">
    <property type="match status" value="1"/>
</dbReference>
<keyword evidence="3" id="KW-0805">Transcription regulation</keyword>
<dbReference type="Gene3D" id="1.10.10.10">
    <property type="entry name" value="Winged helix-like DNA-binding domain superfamily/Winged helix DNA-binding domain"/>
    <property type="match status" value="1"/>
</dbReference>